<dbReference type="Pfam" id="PF01730">
    <property type="entry name" value="UreF"/>
    <property type="match status" value="1"/>
</dbReference>
<organism evidence="3">
    <name type="scientific">marine metagenome</name>
    <dbReference type="NCBI Taxonomy" id="408172"/>
    <lineage>
        <taxon>unclassified sequences</taxon>
        <taxon>metagenomes</taxon>
        <taxon>ecological metagenomes</taxon>
    </lineage>
</organism>
<dbReference type="AlphaFoldDB" id="A0A382CYP8"/>
<evidence type="ECO:0008006" key="4">
    <source>
        <dbReference type="Google" id="ProtNLM"/>
    </source>
</evidence>
<name>A0A382CYP8_9ZZZZ</name>
<dbReference type="HAMAP" id="MF_01385">
    <property type="entry name" value="UreF"/>
    <property type="match status" value="1"/>
</dbReference>
<dbReference type="PIRSF" id="PIRSF009467">
    <property type="entry name" value="Ureas_acces_UreF"/>
    <property type="match status" value="1"/>
</dbReference>
<dbReference type="PANTHER" id="PTHR33620:SF1">
    <property type="entry name" value="UREASE ACCESSORY PROTEIN F"/>
    <property type="match status" value="1"/>
</dbReference>
<gene>
    <name evidence="3" type="ORF">METZ01_LOCUS183317</name>
</gene>
<proteinExistence type="inferred from homology"/>
<dbReference type="InterPro" id="IPR002639">
    <property type="entry name" value="UreF"/>
</dbReference>
<sequence length="228" mass="25612">MLRLLQLVSPSSPVGAYAYSQGLEQAVEWGWIETEEQLQLWLSGVLRNSILSLDAPVLIRLYKAWEQKDLDQLLYWNQYLLSCRETKELREEEELLGRALTRVLITLDLIDLQTVQSISIKKTGSTGQNAISYCAAFTCAGTNWEIDLLSLLLGYCWAWSENQIMAALKLLPLGQSAGQRVLFALSETVLREIEPCFAVTDEEISGSLPGLVHASAAHESQYSRLFRS</sequence>
<keyword evidence="2" id="KW-0143">Chaperone</keyword>
<dbReference type="GO" id="GO:0016151">
    <property type="term" value="F:nickel cation binding"/>
    <property type="evidence" value="ECO:0007669"/>
    <property type="project" value="InterPro"/>
</dbReference>
<accession>A0A382CYP8</accession>
<dbReference type="Gene3D" id="1.10.4190.10">
    <property type="entry name" value="Urease accessory protein UreF"/>
    <property type="match status" value="1"/>
</dbReference>
<dbReference type="PANTHER" id="PTHR33620">
    <property type="entry name" value="UREASE ACCESSORY PROTEIN F"/>
    <property type="match status" value="1"/>
</dbReference>
<evidence type="ECO:0000313" key="3">
    <source>
        <dbReference type="EMBL" id="SVB30463.1"/>
    </source>
</evidence>
<dbReference type="InterPro" id="IPR038277">
    <property type="entry name" value="UreF_sf"/>
</dbReference>
<dbReference type="EMBL" id="UINC01036459">
    <property type="protein sequence ID" value="SVB30463.1"/>
    <property type="molecule type" value="Genomic_DNA"/>
</dbReference>
<evidence type="ECO:0000256" key="1">
    <source>
        <dbReference type="ARBA" id="ARBA00022988"/>
    </source>
</evidence>
<evidence type="ECO:0000256" key="2">
    <source>
        <dbReference type="ARBA" id="ARBA00023186"/>
    </source>
</evidence>
<keyword evidence="1" id="KW-0996">Nickel insertion</keyword>
<protein>
    <recommendedName>
        <fullName evidence="4">Urease accessory protein UreF</fullName>
    </recommendedName>
</protein>
<reference evidence="3" key="1">
    <citation type="submission" date="2018-05" db="EMBL/GenBank/DDBJ databases">
        <authorList>
            <person name="Lanie J.A."/>
            <person name="Ng W.-L."/>
            <person name="Kazmierczak K.M."/>
            <person name="Andrzejewski T.M."/>
            <person name="Davidsen T.M."/>
            <person name="Wayne K.J."/>
            <person name="Tettelin H."/>
            <person name="Glass J.I."/>
            <person name="Rusch D."/>
            <person name="Podicherti R."/>
            <person name="Tsui H.-C.T."/>
            <person name="Winkler M.E."/>
        </authorList>
    </citation>
    <scope>NUCLEOTIDE SEQUENCE</scope>
</reference>